<comment type="similarity">
    <text evidence="10">Belongs to the class-I aminoacyl-tRNA synthetase family.</text>
</comment>
<dbReference type="InterPro" id="IPR014729">
    <property type="entry name" value="Rossmann-like_a/b/a_fold"/>
</dbReference>
<evidence type="ECO:0000259" key="12">
    <source>
        <dbReference type="Pfam" id="PF09334"/>
    </source>
</evidence>
<dbReference type="FunFam" id="2.170.220.10:FF:000003">
    <property type="entry name" value="Methionine--tRNA ligase"/>
    <property type="match status" value="1"/>
</dbReference>
<dbReference type="CDD" id="cd00814">
    <property type="entry name" value="MetRS_core"/>
    <property type="match status" value="1"/>
</dbReference>
<dbReference type="Gene3D" id="2.170.220.10">
    <property type="match status" value="1"/>
</dbReference>
<dbReference type="InterPro" id="IPR013155">
    <property type="entry name" value="M/V/L/I-tRNA-synth_anticd-bd"/>
</dbReference>
<comment type="function">
    <text evidence="1">Is required not only for elongation of protein synthesis but also for the initiation of all mRNA translation through initiator tRNA(fMet) aminoacylation.</text>
</comment>
<protein>
    <recommendedName>
        <fullName evidence="3">Methionine--tRNA ligase</fullName>
        <ecNumber evidence="2">6.1.1.10</ecNumber>
    </recommendedName>
    <alternativeName>
        <fullName evidence="9">Methionyl-tRNA synthetase</fullName>
    </alternativeName>
</protein>
<name>A0A1F5EDW8_9BACT</name>
<dbReference type="InterPro" id="IPR015413">
    <property type="entry name" value="Methionyl/Leucyl_tRNA_Synth"/>
</dbReference>
<keyword evidence="6 10" id="KW-0067">ATP-binding</keyword>
<evidence type="ECO:0000256" key="7">
    <source>
        <dbReference type="ARBA" id="ARBA00022917"/>
    </source>
</evidence>
<dbReference type="Gene3D" id="3.40.50.620">
    <property type="entry name" value="HUPs"/>
    <property type="match status" value="1"/>
</dbReference>
<dbReference type="STRING" id="1797472.A2215_02590"/>
<keyword evidence="8 10" id="KW-0030">Aminoacyl-tRNA synthetase</keyword>
<evidence type="ECO:0000256" key="10">
    <source>
        <dbReference type="RuleBase" id="RU363039"/>
    </source>
</evidence>
<evidence type="ECO:0000259" key="11">
    <source>
        <dbReference type="Pfam" id="PF08264"/>
    </source>
</evidence>
<evidence type="ECO:0000256" key="6">
    <source>
        <dbReference type="ARBA" id="ARBA00022840"/>
    </source>
</evidence>
<dbReference type="InterPro" id="IPR033911">
    <property type="entry name" value="MetRS_core"/>
</dbReference>
<dbReference type="Proteomes" id="UP000178583">
    <property type="component" value="Unassembled WGS sequence"/>
</dbReference>
<dbReference type="PRINTS" id="PR01041">
    <property type="entry name" value="TRNASYNTHMET"/>
</dbReference>
<dbReference type="Pfam" id="PF09334">
    <property type="entry name" value="tRNA-synt_1g"/>
    <property type="match status" value="1"/>
</dbReference>
<evidence type="ECO:0000256" key="5">
    <source>
        <dbReference type="ARBA" id="ARBA00022741"/>
    </source>
</evidence>
<evidence type="ECO:0000313" key="13">
    <source>
        <dbReference type="EMBL" id="OGD65543.1"/>
    </source>
</evidence>
<dbReference type="InterPro" id="IPR009080">
    <property type="entry name" value="tRNAsynth_Ia_anticodon-bd"/>
</dbReference>
<evidence type="ECO:0000256" key="1">
    <source>
        <dbReference type="ARBA" id="ARBA00003314"/>
    </source>
</evidence>
<sequence>MMKKLYITTPIYYVNDKPHIGHAYTTVAADVLARYYKALGREVFFLTGTDEHGAKIAEAAKAAGKEPKAFVDSLAPQFQKAWENLNIEYDQFFRTTNPEHEKVVQEFVAKLKERGYIEKRKYEGLYCIGCERFVQKNELIDGKCPDHNTEPEIHSEENYFFLLKRAAEDFGLLNIIEKDELIVAPEGRKNEVIGKIKQGLDDVSISRAGVTWGIPFPGDDTQTVYVWVDALINYWSATKIYKNPPEWPTDLHLMAKDILWFHAIIWPAMLLALGLPLPKKVFAHGFFTVGGKKMSKTVGNVLDPNDLVKKFGTDAVRYALLREFPFGEDGDISEEKIAERYNKDLANGLGNLVNRTISMMNKYQIKLEIRNSKLEANPNVQIKKIQKNIEELRFYEALGGIGNIINGLNVYIDKEKPWELAKSDSEKLSEVLLSVHMSLSSLVLLLAPFMPESAEKMKNQLETLKPEPLFPRIED</sequence>
<dbReference type="Gene3D" id="1.10.730.10">
    <property type="entry name" value="Isoleucyl-tRNA Synthetase, Domain 1"/>
    <property type="match status" value="1"/>
</dbReference>
<dbReference type="SUPFAM" id="SSF52374">
    <property type="entry name" value="Nucleotidylyl transferase"/>
    <property type="match status" value="1"/>
</dbReference>
<gene>
    <name evidence="13" type="ORF">A2215_02590</name>
</gene>
<dbReference type="GO" id="GO:0004825">
    <property type="term" value="F:methionine-tRNA ligase activity"/>
    <property type="evidence" value="ECO:0007669"/>
    <property type="project" value="UniProtKB-EC"/>
</dbReference>
<dbReference type="Pfam" id="PF08264">
    <property type="entry name" value="Anticodon_1"/>
    <property type="match status" value="1"/>
</dbReference>
<reference evidence="13 14" key="1">
    <citation type="journal article" date="2016" name="Nat. Commun.">
        <title>Thousands of microbial genomes shed light on interconnected biogeochemical processes in an aquifer system.</title>
        <authorList>
            <person name="Anantharaman K."/>
            <person name="Brown C.T."/>
            <person name="Hug L.A."/>
            <person name="Sharon I."/>
            <person name="Castelle C.J."/>
            <person name="Probst A.J."/>
            <person name="Thomas B.C."/>
            <person name="Singh A."/>
            <person name="Wilkins M.J."/>
            <person name="Karaoz U."/>
            <person name="Brodie E.L."/>
            <person name="Williams K.H."/>
            <person name="Hubbard S.S."/>
            <person name="Banfield J.F."/>
        </authorList>
    </citation>
    <scope>NUCLEOTIDE SEQUENCE [LARGE SCALE GENOMIC DNA]</scope>
</reference>
<dbReference type="SUPFAM" id="SSF47323">
    <property type="entry name" value="Anticodon-binding domain of a subclass of class I aminoacyl-tRNA synthetases"/>
    <property type="match status" value="1"/>
</dbReference>
<keyword evidence="4 10" id="KW-0436">Ligase</keyword>
<dbReference type="GO" id="GO:0005524">
    <property type="term" value="F:ATP binding"/>
    <property type="evidence" value="ECO:0007669"/>
    <property type="project" value="UniProtKB-KW"/>
</dbReference>
<evidence type="ECO:0000256" key="2">
    <source>
        <dbReference type="ARBA" id="ARBA00012838"/>
    </source>
</evidence>
<evidence type="ECO:0000256" key="8">
    <source>
        <dbReference type="ARBA" id="ARBA00023146"/>
    </source>
</evidence>
<dbReference type="PANTHER" id="PTHR43326">
    <property type="entry name" value="METHIONYL-TRNA SYNTHETASE"/>
    <property type="match status" value="1"/>
</dbReference>
<evidence type="ECO:0000256" key="9">
    <source>
        <dbReference type="ARBA" id="ARBA00030904"/>
    </source>
</evidence>
<proteinExistence type="inferred from homology"/>
<keyword evidence="5 10" id="KW-0547">Nucleotide-binding</keyword>
<keyword evidence="7 10" id="KW-0648">Protein biosynthesis</keyword>
<dbReference type="InterPro" id="IPR023457">
    <property type="entry name" value="Met-tRNA_synth_2"/>
</dbReference>
<dbReference type="GO" id="GO:0006431">
    <property type="term" value="P:methionyl-tRNA aminoacylation"/>
    <property type="evidence" value="ECO:0007669"/>
    <property type="project" value="InterPro"/>
</dbReference>
<evidence type="ECO:0000256" key="3">
    <source>
        <dbReference type="ARBA" id="ARBA00018753"/>
    </source>
</evidence>
<accession>A0A1F5EDW8</accession>
<dbReference type="EC" id="6.1.1.10" evidence="2"/>
<comment type="caution">
    <text evidence="13">The sequence shown here is derived from an EMBL/GenBank/DDBJ whole genome shotgun (WGS) entry which is preliminary data.</text>
</comment>
<dbReference type="AlphaFoldDB" id="A0A1F5EDW8"/>
<organism evidence="13 14">
    <name type="scientific">Candidatus Berkelbacteria bacterium RIFOXYA2_FULL_43_10</name>
    <dbReference type="NCBI Taxonomy" id="1797472"/>
    <lineage>
        <taxon>Bacteria</taxon>
        <taxon>Candidatus Berkelbacteria</taxon>
    </lineage>
</organism>
<feature type="domain" description="Methionyl/Leucyl tRNA synthetase" evidence="12">
    <location>
        <begin position="137"/>
        <end position="356"/>
    </location>
</feature>
<dbReference type="PANTHER" id="PTHR43326:SF1">
    <property type="entry name" value="METHIONINE--TRNA LIGASE, MITOCHONDRIAL"/>
    <property type="match status" value="1"/>
</dbReference>
<evidence type="ECO:0000256" key="4">
    <source>
        <dbReference type="ARBA" id="ARBA00022598"/>
    </source>
</evidence>
<dbReference type="InterPro" id="IPR014758">
    <property type="entry name" value="Met-tRNA_synth"/>
</dbReference>
<dbReference type="NCBIfam" id="TIGR00398">
    <property type="entry name" value="metG"/>
    <property type="match status" value="1"/>
</dbReference>
<evidence type="ECO:0000313" key="14">
    <source>
        <dbReference type="Proteomes" id="UP000178583"/>
    </source>
</evidence>
<dbReference type="EMBL" id="MEZY01000010">
    <property type="protein sequence ID" value="OGD65543.1"/>
    <property type="molecule type" value="Genomic_DNA"/>
</dbReference>
<feature type="domain" description="Methionyl/Valyl/Leucyl/Isoleucyl-tRNA synthetase anticodon-binding" evidence="11">
    <location>
        <begin position="381"/>
        <end position="458"/>
    </location>
</feature>